<accession>A0A9Q1GCN1</accession>
<evidence type="ECO:0000256" key="1">
    <source>
        <dbReference type="SAM" id="MobiDB-lite"/>
    </source>
</evidence>
<sequence length="175" mass="19372">MATAAGPARLSERTARVRGQEDGTEPLSVCDGFWERQGRATHPSVERGASEERPVQLLVSRTETGLQRRLLRRGRERRLSHLPACGLRYSWSAGVVPPTSPDNSGHLTRGRSPVMDWNVRFLPGRGQDGVVMLHGFWGLGEAKEKVSCSPSKRTVFYRLPSPPVILSACRRAMSL</sequence>
<keyword evidence="3" id="KW-1185">Reference proteome</keyword>
<protein>
    <submittedName>
        <fullName evidence="2">Uncharacterized protein</fullName>
    </submittedName>
</protein>
<name>A0A9Q1GCN1_SYNKA</name>
<dbReference type="EMBL" id="JAINUF010000001">
    <property type="protein sequence ID" value="KAJ8381725.1"/>
    <property type="molecule type" value="Genomic_DNA"/>
</dbReference>
<dbReference type="AlphaFoldDB" id="A0A9Q1GCN1"/>
<feature type="compositionally biased region" description="Basic and acidic residues" evidence="1">
    <location>
        <begin position="10"/>
        <end position="21"/>
    </location>
</feature>
<proteinExistence type="predicted"/>
<dbReference type="Proteomes" id="UP001152622">
    <property type="component" value="Chromosome 1"/>
</dbReference>
<feature type="region of interest" description="Disordered" evidence="1">
    <location>
        <begin position="1"/>
        <end position="29"/>
    </location>
</feature>
<comment type="caution">
    <text evidence="2">The sequence shown here is derived from an EMBL/GenBank/DDBJ whole genome shotgun (WGS) entry which is preliminary data.</text>
</comment>
<organism evidence="2 3">
    <name type="scientific">Synaphobranchus kaupii</name>
    <name type="common">Kaup's arrowtooth eel</name>
    <dbReference type="NCBI Taxonomy" id="118154"/>
    <lineage>
        <taxon>Eukaryota</taxon>
        <taxon>Metazoa</taxon>
        <taxon>Chordata</taxon>
        <taxon>Craniata</taxon>
        <taxon>Vertebrata</taxon>
        <taxon>Euteleostomi</taxon>
        <taxon>Actinopterygii</taxon>
        <taxon>Neopterygii</taxon>
        <taxon>Teleostei</taxon>
        <taxon>Anguilliformes</taxon>
        <taxon>Synaphobranchidae</taxon>
        <taxon>Synaphobranchus</taxon>
    </lineage>
</organism>
<evidence type="ECO:0000313" key="2">
    <source>
        <dbReference type="EMBL" id="KAJ8381725.1"/>
    </source>
</evidence>
<gene>
    <name evidence="2" type="ORF">SKAU_G00025030</name>
</gene>
<reference evidence="2" key="1">
    <citation type="journal article" date="2023" name="Science">
        <title>Genome structures resolve the early diversification of teleost fishes.</title>
        <authorList>
            <person name="Parey E."/>
            <person name="Louis A."/>
            <person name="Montfort J."/>
            <person name="Bouchez O."/>
            <person name="Roques C."/>
            <person name="Iampietro C."/>
            <person name="Lluch J."/>
            <person name="Castinel A."/>
            <person name="Donnadieu C."/>
            <person name="Desvignes T."/>
            <person name="Floi Bucao C."/>
            <person name="Jouanno E."/>
            <person name="Wen M."/>
            <person name="Mejri S."/>
            <person name="Dirks R."/>
            <person name="Jansen H."/>
            <person name="Henkel C."/>
            <person name="Chen W.J."/>
            <person name="Zahm M."/>
            <person name="Cabau C."/>
            <person name="Klopp C."/>
            <person name="Thompson A.W."/>
            <person name="Robinson-Rechavi M."/>
            <person name="Braasch I."/>
            <person name="Lecointre G."/>
            <person name="Bobe J."/>
            <person name="Postlethwait J.H."/>
            <person name="Berthelot C."/>
            <person name="Roest Crollius H."/>
            <person name="Guiguen Y."/>
        </authorList>
    </citation>
    <scope>NUCLEOTIDE SEQUENCE</scope>
    <source>
        <strain evidence="2">WJC10195</strain>
    </source>
</reference>
<evidence type="ECO:0000313" key="3">
    <source>
        <dbReference type="Proteomes" id="UP001152622"/>
    </source>
</evidence>